<comment type="caution">
    <text evidence="15">The sequence shown here is derived from an EMBL/GenBank/DDBJ whole genome shotgun (WGS) entry which is preliminary data.</text>
</comment>
<keyword evidence="16" id="KW-1185">Reference proteome</keyword>
<evidence type="ECO:0000256" key="13">
    <source>
        <dbReference type="SAM" id="MobiDB-lite"/>
    </source>
</evidence>
<feature type="domain" description="p53 DNA-binding" evidence="14">
    <location>
        <begin position="33"/>
        <end position="227"/>
    </location>
</feature>
<dbReference type="Proteomes" id="UP000440578">
    <property type="component" value="Unassembled WGS sequence"/>
</dbReference>
<feature type="binding site" evidence="11">
    <location>
        <position position="177"/>
    </location>
    <ligand>
        <name>Zn(2+)</name>
        <dbReference type="ChEBI" id="CHEBI:29105"/>
    </ligand>
</feature>
<dbReference type="InterPro" id="IPR008967">
    <property type="entry name" value="p53-like_TF_DNA-bd_sf"/>
</dbReference>
<evidence type="ECO:0000313" key="16">
    <source>
        <dbReference type="Proteomes" id="UP000440578"/>
    </source>
</evidence>
<evidence type="ECO:0000313" key="15">
    <source>
        <dbReference type="EMBL" id="KAF0296254.1"/>
    </source>
</evidence>
<keyword evidence="9" id="KW-0804">Transcription</keyword>
<dbReference type="PANTHER" id="PTHR11447">
    <property type="entry name" value="CELLULAR TUMOR ANTIGEN P53"/>
    <property type="match status" value="1"/>
</dbReference>
<dbReference type="CDD" id="cd08367">
    <property type="entry name" value="P53"/>
    <property type="match status" value="1"/>
</dbReference>
<comment type="cofactor">
    <cofactor evidence="11">
        <name>Zn(2+)</name>
        <dbReference type="ChEBI" id="CHEBI:29105"/>
    </cofactor>
    <text evidence="11">Binds 1 zinc ion per subunit.</text>
</comment>
<comment type="subcellular location">
    <subcellularLocation>
        <location evidence="1">Nucleus</location>
    </subcellularLocation>
</comment>
<dbReference type="GO" id="GO:0046872">
    <property type="term" value="F:metal ion binding"/>
    <property type="evidence" value="ECO:0007669"/>
    <property type="project" value="UniProtKB-KW"/>
</dbReference>
<keyword evidence="3" id="KW-0053">Apoptosis</keyword>
<evidence type="ECO:0000256" key="8">
    <source>
        <dbReference type="ARBA" id="ARBA00023159"/>
    </source>
</evidence>
<proteinExistence type="inferred from homology"/>
<dbReference type="AlphaFoldDB" id="A0A6A4VXD2"/>
<keyword evidence="4 11" id="KW-0479">Metal-binding</keyword>
<dbReference type="GO" id="GO:0000981">
    <property type="term" value="F:DNA-binding transcription factor activity, RNA polymerase II-specific"/>
    <property type="evidence" value="ECO:0007669"/>
    <property type="project" value="TreeGrafter"/>
</dbReference>
<keyword evidence="10" id="KW-0539">Nucleus</keyword>
<evidence type="ECO:0000256" key="5">
    <source>
        <dbReference type="ARBA" id="ARBA00022833"/>
    </source>
</evidence>
<evidence type="ECO:0000256" key="2">
    <source>
        <dbReference type="ARBA" id="ARBA00006167"/>
    </source>
</evidence>
<dbReference type="PANTHER" id="PTHR11447:SF16">
    <property type="entry name" value="P53 PROTEIN LONG FORM VARIANT 1"/>
    <property type="match status" value="1"/>
</dbReference>
<evidence type="ECO:0000256" key="7">
    <source>
        <dbReference type="ARBA" id="ARBA00023125"/>
    </source>
</evidence>
<gene>
    <name evidence="15" type="primary">Tp73</name>
    <name evidence="15" type="ORF">FJT64_006273</name>
</gene>
<evidence type="ECO:0000256" key="6">
    <source>
        <dbReference type="ARBA" id="ARBA00023015"/>
    </source>
</evidence>
<keyword evidence="6" id="KW-0805">Transcription regulation</keyword>
<accession>A0A6A4VXD2</accession>
<feature type="binding site" evidence="11">
    <location>
        <position position="115"/>
    </location>
    <ligand>
        <name>Zn(2+)</name>
        <dbReference type="ChEBI" id="CHEBI:29105"/>
    </ligand>
</feature>
<dbReference type="Gene3D" id="2.60.40.720">
    <property type="match status" value="1"/>
</dbReference>
<name>A0A6A4VXD2_AMPAM</name>
<feature type="binding site" evidence="11">
    <location>
        <position position="112"/>
    </location>
    <ligand>
        <name>Zn(2+)</name>
        <dbReference type="ChEBI" id="CHEBI:29105"/>
    </ligand>
</feature>
<organism evidence="15 16">
    <name type="scientific">Amphibalanus amphitrite</name>
    <name type="common">Striped barnacle</name>
    <name type="synonym">Balanus amphitrite</name>
    <dbReference type="NCBI Taxonomy" id="1232801"/>
    <lineage>
        <taxon>Eukaryota</taxon>
        <taxon>Metazoa</taxon>
        <taxon>Ecdysozoa</taxon>
        <taxon>Arthropoda</taxon>
        <taxon>Crustacea</taxon>
        <taxon>Multicrustacea</taxon>
        <taxon>Cirripedia</taxon>
        <taxon>Thoracica</taxon>
        <taxon>Thoracicalcarea</taxon>
        <taxon>Balanomorpha</taxon>
        <taxon>Balanoidea</taxon>
        <taxon>Balanidae</taxon>
        <taxon>Amphibalaninae</taxon>
        <taxon>Amphibalanus</taxon>
    </lineage>
</organism>
<evidence type="ECO:0000256" key="3">
    <source>
        <dbReference type="ARBA" id="ARBA00022703"/>
    </source>
</evidence>
<dbReference type="GO" id="GO:0006915">
    <property type="term" value="P:apoptotic process"/>
    <property type="evidence" value="ECO:0007669"/>
    <property type="project" value="UniProtKB-KW"/>
</dbReference>
<evidence type="ECO:0000256" key="11">
    <source>
        <dbReference type="PIRSR" id="PIRSR602117-1"/>
    </source>
</evidence>
<feature type="compositionally biased region" description="Basic and acidic residues" evidence="13">
    <location>
        <begin position="307"/>
        <end position="325"/>
    </location>
</feature>
<keyword evidence="7" id="KW-0238">DNA-binding</keyword>
<dbReference type="GO" id="GO:0005634">
    <property type="term" value="C:nucleus"/>
    <property type="evidence" value="ECO:0007669"/>
    <property type="project" value="UniProtKB-SubCell"/>
</dbReference>
<dbReference type="InterPro" id="IPR011615">
    <property type="entry name" value="p53_DNA-bd"/>
</dbReference>
<dbReference type="Pfam" id="PF00870">
    <property type="entry name" value="P53"/>
    <property type="match status" value="1"/>
</dbReference>
<evidence type="ECO:0000259" key="14">
    <source>
        <dbReference type="Pfam" id="PF00870"/>
    </source>
</evidence>
<evidence type="ECO:0000256" key="1">
    <source>
        <dbReference type="ARBA" id="ARBA00004123"/>
    </source>
</evidence>
<keyword evidence="5 11" id="KW-0862">Zinc</keyword>
<feature type="region of interest" description="Disordered" evidence="13">
    <location>
        <begin position="285"/>
        <end position="325"/>
    </location>
</feature>
<feature type="binding site" evidence="11">
    <location>
        <position position="181"/>
    </location>
    <ligand>
        <name>Zn(2+)</name>
        <dbReference type="ChEBI" id="CHEBI:29105"/>
    </ligand>
</feature>
<comment type="similarity">
    <text evidence="2">Belongs to the p53 family.</text>
</comment>
<reference evidence="15 16" key="1">
    <citation type="submission" date="2019-07" db="EMBL/GenBank/DDBJ databases">
        <title>Draft genome assembly of a fouling barnacle, Amphibalanus amphitrite (Darwin, 1854): The first reference genome for Thecostraca.</title>
        <authorList>
            <person name="Kim W."/>
        </authorList>
    </citation>
    <scope>NUCLEOTIDE SEQUENCE [LARGE SCALE GENOMIC DNA]</scope>
    <source>
        <strain evidence="15">SNU_AA5</strain>
        <tissue evidence="15">Soma without cirri and trophi</tissue>
    </source>
</reference>
<keyword evidence="8" id="KW-0010">Activator</keyword>
<evidence type="ECO:0000256" key="12">
    <source>
        <dbReference type="PIRSR" id="PIRSR602117-3"/>
    </source>
</evidence>
<dbReference type="PRINTS" id="PR00386">
    <property type="entry name" value="P53SUPPRESSR"/>
</dbReference>
<evidence type="ECO:0000256" key="10">
    <source>
        <dbReference type="ARBA" id="ARBA00023242"/>
    </source>
</evidence>
<dbReference type="SUPFAM" id="SSF49417">
    <property type="entry name" value="p53-like transcription factors"/>
    <property type="match status" value="1"/>
</dbReference>
<dbReference type="OrthoDB" id="5915660at2759"/>
<sequence>MYVLPHAPPPQPVQPAGDRFVESAVNNTLPALEPWPGLHRFRVSVRTPPPVQHGRQPPYVFDRETNKLYVDMIIAVTFAFRVAEGTDTTRLRVSALPVYPDMHHVNTPVRRCPTHRLPELECNNGAGSFIDHVIRAEHDDAVYQEGGTTKERRSVVVPYERPPPGTLDYLVSYRFCCMNTCVGGINRRRLMVLFTLEDSSTGEALGRQSVEVKVCKCPHRDARTDRSRALPKQRRPASSPDPQEPPSRRPCPAGRLVVEVDDMIEYDHLKAVLASFRAARRGLLRARSTSDSATPALPASVSSDTTSSERDSPAERRTLFKTEAP</sequence>
<feature type="region of interest" description="Disordered" evidence="13">
    <location>
        <begin position="222"/>
        <end position="253"/>
    </location>
</feature>
<dbReference type="InterPro" id="IPR002117">
    <property type="entry name" value="p53_tumour_suppressor"/>
</dbReference>
<feature type="cross-link" description="Glycyl lysine isopeptide (Lys-Gly) (interchain with G-Cter in ubiquitin)" evidence="12">
    <location>
        <position position="232"/>
    </location>
</feature>
<dbReference type="GO" id="GO:0000978">
    <property type="term" value="F:RNA polymerase II cis-regulatory region sequence-specific DNA binding"/>
    <property type="evidence" value="ECO:0007669"/>
    <property type="project" value="TreeGrafter"/>
</dbReference>
<protein>
    <submittedName>
        <fullName evidence="15">Tumor protein p73</fullName>
    </submittedName>
</protein>
<evidence type="ECO:0000256" key="9">
    <source>
        <dbReference type="ARBA" id="ARBA00023163"/>
    </source>
</evidence>
<evidence type="ECO:0000256" key="4">
    <source>
        <dbReference type="ARBA" id="ARBA00022723"/>
    </source>
</evidence>
<dbReference type="EMBL" id="VIIS01001577">
    <property type="protein sequence ID" value="KAF0296254.1"/>
    <property type="molecule type" value="Genomic_DNA"/>
</dbReference>
<dbReference type="InterPro" id="IPR012346">
    <property type="entry name" value="p53/RUNT-type_TF_DNA-bd_sf"/>
</dbReference>